<feature type="compositionally biased region" description="Low complexity" evidence="2">
    <location>
        <begin position="150"/>
        <end position="162"/>
    </location>
</feature>
<protein>
    <recommendedName>
        <fullName evidence="3">FHA domain-containing protein</fullName>
    </recommendedName>
</protein>
<dbReference type="RefSeq" id="WP_105184922.1">
    <property type="nucleotide sequence ID" value="NZ_BAAAGO010000066.1"/>
</dbReference>
<feature type="region of interest" description="Disordered" evidence="2">
    <location>
        <begin position="139"/>
        <end position="310"/>
    </location>
</feature>
<feature type="compositionally biased region" description="Basic and acidic residues" evidence="2">
    <location>
        <begin position="297"/>
        <end position="308"/>
    </location>
</feature>
<feature type="compositionally biased region" description="Low complexity" evidence="2">
    <location>
        <begin position="177"/>
        <end position="214"/>
    </location>
</feature>
<keyword evidence="5" id="KW-1185">Reference proteome</keyword>
<accession>A0A2N9JDC4</accession>
<dbReference type="SUPFAM" id="SSF49879">
    <property type="entry name" value="SMAD/FHA domain"/>
    <property type="match status" value="1"/>
</dbReference>
<dbReference type="CDD" id="cd00060">
    <property type="entry name" value="FHA"/>
    <property type="match status" value="1"/>
</dbReference>
<feature type="compositionally biased region" description="Polar residues" evidence="2">
    <location>
        <begin position="225"/>
        <end position="234"/>
    </location>
</feature>
<proteinExistence type="predicted"/>
<dbReference type="AlphaFoldDB" id="A0A2N9JDC4"/>
<organism evidence="4 5">
    <name type="scientific">Micropruina glycogenica</name>
    <dbReference type="NCBI Taxonomy" id="75385"/>
    <lineage>
        <taxon>Bacteria</taxon>
        <taxon>Bacillati</taxon>
        <taxon>Actinomycetota</taxon>
        <taxon>Actinomycetes</taxon>
        <taxon>Propionibacteriales</taxon>
        <taxon>Nocardioidaceae</taxon>
        <taxon>Micropruina</taxon>
    </lineage>
</organism>
<dbReference type="Proteomes" id="UP000238164">
    <property type="component" value="Chromosome 1"/>
</dbReference>
<keyword evidence="1" id="KW-0597">Phosphoprotein</keyword>
<dbReference type="Gene3D" id="2.60.200.20">
    <property type="match status" value="1"/>
</dbReference>
<name>A0A2N9JDC4_9ACTN</name>
<evidence type="ECO:0000256" key="1">
    <source>
        <dbReference type="ARBA" id="ARBA00022553"/>
    </source>
</evidence>
<gene>
    <name evidence="4" type="ORF">MPLG2_0727</name>
</gene>
<dbReference type="KEGG" id="mgg:MPLG2_0727"/>
<evidence type="ECO:0000256" key="2">
    <source>
        <dbReference type="SAM" id="MobiDB-lite"/>
    </source>
</evidence>
<dbReference type="Pfam" id="PF00498">
    <property type="entry name" value="FHA"/>
    <property type="match status" value="1"/>
</dbReference>
<dbReference type="OrthoDB" id="5485098at2"/>
<dbReference type="InterPro" id="IPR008984">
    <property type="entry name" value="SMAD_FHA_dom_sf"/>
</dbReference>
<feature type="compositionally biased region" description="Polar residues" evidence="2">
    <location>
        <begin position="256"/>
        <end position="269"/>
    </location>
</feature>
<evidence type="ECO:0000259" key="3">
    <source>
        <dbReference type="PROSITE" id="PS50006"/>
    </source>
</evidence>
<evidence type="ECO:0000313" key="5">
    <source>
        <dbReference type="Proteomes" id="UP000238164"/>
    </source>
</evidence>
<sequence length="464" mass="47318">MNGATYSYAPGRALAICGPRVAALVDLPPDAGLVPGLYELVSSPDGNLDEVLELLVTPGLRAVQQFALAERTDEGLRVLVRGGYRIEAGAQVIEGRGLWTDRIVTADGFALIDPQGGDTSLTLPLPAGVVLAARLDRPGSDAPARPIHPAKPAAASASTAATVPLGAPAEPAPADPSPGASSAATPSPAAASPAAHSPTATTSPAAPSPVSSPAESGGTGHTLPTPFTSPITQLPTPPPAPSVAATAPAPHLPGPSAQSAPGASEQPTFIESLPWSTDGGASAPTEVVPMPPGPSEVSDRTISRDSLPRESAQTVVAARCPAGHLSPAYAGTCRVCGQPLPPQQPIEIPRPPLGVLRLSNGDTVVLDRGCILGRNPRLPMPSTGEQPNLVKLVDPDKDISAQHLEVRLEYWHVAVKDLGSTNGTQVVLPGENPITLRPNDPIMIEPGTKVILAGVFSFTFEVTP</sequence>
<reference evidence="4 5" key="1">
    <citation type="submission" date="2018-02" db="EMBL/GenBank/DDBJ databases">
        <authorList>
            <person name="Cohen D.B."/>
            <person name="Kent A.D."/>
        </authorList>
    </citation>
    <scope>NUCLEOTIDE SEQUENCE [LARGE SCALE GENOMIC DNA]</scope>
    <source>
        <strain evidence="4">1</strain>
    </source>
</reference>
<dbReference type="EMBL" id="LT985188">
    <property type="protein sequence ID" value="SPD85763.1"/>
    <property type="molecule type" value="Genomic_DNA"/>
</dbReference>
<evidence type="ECO:0000313" key="4">
    <source>
        <dbReference type="EMBL" id="SPD85763.1"/>
    </source>
</evidence>
<feature type="domain" description="FHA" evidence="3">
    <location>
        <begin position="370"/>
        <end position="426"/>
    </location>
</feature>
<dbReference type="PROSITE" id="PS50006">
    <property type="entry name" value="FHA_DOMAIN"/>
    <property type="match status" value="1"/>
</dbReference>
<dbReference type="InterPro" id="IPR000253">
    <property type="entry name" value="FHA_dom"/>
</dbReference>